<feature type="domain" description="FAD-binding" evidence="5">
    <location>
        <begin position="311"/>
        <end position="401"/>
    </location>
</feature>
<sequence>MASATMTTTTTTTTEKPKVVIVGAGLGGLILGVLLERCDIPYTIVEKATVVKPLGSALTVGSTLIPLFEQLGIAEELYRVGKPWTHYYTYSESKELILAADFTLAQGLTGYKQYAIGRPALYDLLFNQIPSHKIHFGKRVTSINDNGDSVEVKTAEGSTYEGDILVGADGAYSVVRQQLYETLLKESKLPASDQEELPFGCICLVGQTRPLDPEEFPVLKEPVAEFKATLGDDNAYSWITFTTAYNSICWMVMLHLEKVTNRSTYNDKKNRTSENLEWESHAEATKAMCNETRHFPLQFGDGTLTMGDMFDKTDPDLISKVMLEEKVFETWHSGRTVLLGDACHKLHPSGGRGAVTSMHDALALANLLYALPPNPTTSDIHTLFSEYRSERYPVVQATFKNSQMMRKGTDKGLFAAFYRLMLKHLPTWLWKKFIERTVVDRPQAGFLEQVPTKGTVVPSVSPSALKARAVYAQKKA</sequence>
<dbReference type="GO" id="GO:0071949">
    <property type="term" value="F:FAD binding"/>
    <property type="evidence" value="ECO:0007669"/>
    <property type="project" value="InterPro"/>
</dbReference>
<dbReference type="EMBL" id="KV442038">
    <property type="protein sequence ID" value="OAQ29859.1"/>
    <property type="molecule type" value="Genomic_DNA"/>
</dbReference>
<dbReference type="PANTHER" id="PTHR47356:SF2">
    <property type="entry name" value="FAD-BINDING DOMAIN-CONTAINING PROTEIN-RELATED"/>
    <property type="match status" value="1"/>
</dbReference>
<dbReference type="PRINTS" id="PR00420">
    <property type="entry name" value="RNGMNOXGNASE"/>
</dbReference>
<dbReference type="PANTHER" id="PTHR47356">
    <property type="entry name" value="FAD-DEPENDENT MONOOXYGENASE ASQG-RELATED"/>
    <property type="match status" value="1"/>
</dbReference>
<accession>A0A197K043</accession>
<name>A0A197K043_9FUNG</name>
<gene>
    <name evidence="6" type="ORF">K457DRAFT_18709</name>
</gene>
<dbReference type="InterPro" id="IPR002938">
    <property type="entry name" value="FAD-bd"/>
</dbReference>
<dbReference type="Gene3D" id="3.50.50.60">
    <property type="entry name" value="FAD/NAD(P)-binding domain"/>
    <property type="match status" value="1"/>
</dbReference>
<dbReference type="GO" id="GO:0004497">
    <property type="term" value="F:monooxygenase activity"/>
    <property type="evidence" value="ECO:0007669"/>
    <property type="project" value="InterPro"/>
</dbReference>
<dbReference type="Proteomes" id="UP000078512">
    <property type="component" value="Unassembled WGS sequence"/>
</dbReference>
<dbReference type="InterPro" id="IPR036188">
    <property type="entry name" value="FAD/NAD-bd_sf"/>
</dbReference>
<feature type="domain" description="FAD-binding" evidence="5">
    <location>
        <begin position="18"/>
        <end position="182"/>
    </location>
</feature>
<reference evidence="6 7" key="1">
    <citation type="submission" date="2016-05" db="EMBL/GenBank/DDBJ databases">
        <title>Genome sequencing reveals origins of a unique bacterial endosymbiosis in the earliest lineages of terrestrial Fungi.</title>
        <authorList>
            <consortium name="DOE Joint Genome Institute"/>
            <person name="Uehling J."/>
            <person name="Gryganskyi A."/>
            <person name="Hameed K."/>
            <person name="Tschaplinski T."/>
            <person name="Misztal P."/>
            <person name="Wu S."/>
            <person name="Desiro A."/>
            <person name="Vande Pol N."/>
            <person name="Du Z.-Y."/>
            <person name="Zienkiewicz A."/>
            <person name="Zienkiewicz K."/>
            <person name="Morin E."/>
            <person name="Tisserant E."/>
            <person name="Splivallo R."/>
            <person name="Hainaut M."/>
            <person name="Henrissat B."/>
            <person name="Ohm R."/>
            <person name="Kuo A."/>
            <person name="Yan J."/>
            <person name="Lipzen A."/>
            <person name="Nolan M."/>
            <person name="Labutti K."/>
            <person name="Barry K."/>
            <person name="Goldstein A."/>
            <person name="Labbe J."/>
            <person name="Schadt C."/>
            <person name="Tuskan G."/>
            <person name="Grigoriev I."/>
            <person name="Martin F."/>
            <person name="Vilgalys R."/>
            <person name="Bonito G."/>
        </authorList>
    </citation>
    <scope>NUCLEOTIDE SEQUENCE [LARGE SCALE GENOMIC DNA]</scope>
    <source>
        <strain evidence="6 7">AG-77</strain>
    </source>
</reference>
<evidence type="ECO:0000313" key="6">
    <source>
        <dbReference type="EMBL" id="OAQ29859.1"/>
    </source>
</evidence>
<evidence type="ECO:0000256" key="1">
    <source>
        <dbReference type="ARBA" id="ARBA00007992"/>
    </source>
</evidence>
<keyword evidence="2" id="KW-0285">Flavoprotein</keyword>
<evidence type="ECO:0000259" key="5">
    <source>
        <dbReference type="Pfam" id="PF01494"/>
    </source>
</evidence>
<keyword evidence="7" id="KW-1185">Reference proteome</keyword>
<dbReference type="AlphaFoldDB" id="A0A197K043"/>
<dbReference type="OrthoDB" id="655030at2759"/>
<dbReference type="STRING" id="1314771.A0A197K043"/>
<dbReference type="Pfam" id="PF01494">
    <property type="entry name" value="FAD_binding_3"/>
    <property type="match status" value="2"/>
</dbReference>
<evidence type="ECO:0000313" key="7">
    <source>
        <dbReference type="Proteomes" id="UP000078512"/>
    </source>
</evidence>
<evidence type="ECO:0000256" key="3">
    <source>
        <dbReference type="ARBA" id="ARBA00022827"/>
    </source>
</evidence>
<keyword evidence="3" id="KW-0274">FAD</keyword>
<organism evidence="6 7">
    <name type="scientific">Linnemannia elongata AG-77</name>
    <dbReference type="NCBI Taxonomy" id="1314771"/>
    <lineage>
        <taxon>Eukaryota</taxon>
        <taxon>Fungi</taxon>
        <taxon>Fungi incertae sedis</taxon>
        <taxon>Mucoromycota</taxon>
        <taxon>Mortierellomycotina</taxon>
        <taxon>Mortierellomycetes</taxon>
        <taxon>Mortierellales</taxon>
        <taxon>Mortierellaceae</taxon>
        <taxon>Linnemannia</taxon>
    </lineage>
</organism>
<keyword evidence="4" id="KW-0560">Oxidoreductase</keyword>
<proteinExistence type="inferred from homology"/>
<comment type="similarity">
    <text evidence="1">Belongs to the paxM FAD-dependent monooxygenase family.</text>
</comment>
<evidence type="ECO:0000256" key="4">
    <source>
        <dbReference type="ARBA" id="ARBA00023002"/>
    </source>
</evidence>
<dbReference type="SUPFAM" id="SSF51905">
    <property type="entry name" value="FAD/NAD(P)-binding domain"/>
    <property type="match status" value="1"/>
</dbReference>
<protein>
    <submittedName>
        <fullName evidence="6">FAD/NAD(P)-binding domain-containing protein</fullName>
    </submittedName>
</protein>
<evidence type="ECO:0000256" key="2">
    <source>
        <dbReference type="ARBA" id="ARBA00022630"/>
    </source>
</evidence>
<dbReference type="InterPro" id="IPR050562">
    <property type="entry name" value="FAD_mOase_fung"/>
</dbReference>